<evidence type="ECO:0000256" key="1">
    <source>
        <dbReference type="SAM" id="MobiDB-lite"/>
    </source>
</evidence>
<feature type="region of interest" description="Disordered" evidence="1">
    <location>
        <begin position="1"/>
        <end position="65"/>
    </location>
</feature>
<comment type="caution">
    <text evidence="2">The sequence shown here is derived from an EMBL/GenBank/DDBJ whole genome shotgun (WGS) entry which is preliminary data.</text>
</comment>
<gene>
    <name evidence="2" type="ORF">Taro_028457</name>
</gene>
<feature type="compositionally biased region" description="Basic and acidic residues" evidence="1">
    <location>
        <begin position="31"/>
        <end position="41"/>
    </location>
</feature>
<dbReference type="EMBL" id="NMUH01001835">
    <property type="protein sequence ID" value="MQL95789.1"/>
    <property type="molecule type" value="Genomic_DNA"/>
</dbReference>
<evidence type="ECO:0000313" key="3">
    <source>
        <dbReference type="Proteomes" id="UP000652761"/>
    </source>
</evidence>
<reference evidence="2" key="1">
    <citation type="submission" date="2017-07" db="EMBL/GenBank/DDBJ databases">
        <title>Taro Niue Genome Assembly and Annotation.</title>
        <authorList>
            <person name="Atibalentja N."/>
            <person name="Keating K."/>
            <person name="Fields C.J."/>
        </authorList>
    </citation>
    <scope>NUCLEOTIDE SEQUENCE</scope>
    <source>
        <strain evidence="2">Niue_2</strain>
        <tissue evidence="2">Leaf</tissue>
    </source>
</reference>
<sequence length="65" mass="6816">MKKVGNVCSTDFSQLVPMPPSESTAAPDLRIGGDRGDDARPDAPSSRSARAEKAKEVGYASSSVY</sequence>
<proteinExistence type="predicted"/>
<protein>
    <submittedName>
        <fullName evidence="2">Uncharacterized protein</fullName>
    </submittedName>
</protein>
<accession>A0A843VXB0</accession>
<evidence type="ECO:0000313" key="2">
    <source>
        <dbReference type="EMBL" id="MQL95789.1"/>
    </source>
</evidence>
<name>A0A843VXB0_COLES</name>
<dbReference type="AlphaFoldDB" id="A0A843VXB0"/>
<keyword evidence="3" id="KW-1185">Reference proteome</keyword>
<organism evidence="2 3">
    <name type="scientific">Colocasia esculenta</name>
    <name type="common">Wild taro</name>
    <name type="synonym">Arum esculentum</name>
    <dbReference type="NCBI Taxonomy" id="4460"/>
    <lineage>
        <taxon>Eukaryota</taxon>
        <taxon>Viridiplantae</taxon>
        <taxon>Streptophyta</taxon>
        <taxon>Embryophyta</taxon>
        <taxon>Tracheophyta</taxon>
        <taxon>Spermatophyta</taxon>
        <taxon>Magnoliopsida</taxon>
        <taxon>Liliopsida</taxon>
        <taxon>Araceae</taxon>
        <taxon>Aroideae</taxon>
        <taxon>Colocasieae</taxon>
        <taxon>Colocasia</taxon>
    </lineage>
</organism>
<dbReference type="Proteomes" id="UP000652761">
    <property type="component" value="Unassembled WGS sequence"/>
</dbReference>